<evidence type="ECO:0000256" key="1">
    <source>
        <dbReference type="ARBA" id="ARBA00022448"/>
    </source>
</evidence>
<dbReference type="EMBL" id="DSEU01000079">
    <property type="protein sequence ID" value="HEM68114.1"/>
    <property type="molecule type" value="Genomic_DNA"/>
</dbReference>
<name>A0A7J2U5N6_9CREN</name>
<keyword evidence="4" id="KW-0677">Repeat</keyword>
<dbReference type="PANTHER" id="PTHR43687">
    <property type="entry name" value="ADENYLYLSULFATE REDUCTASE, BETA SUBUNIT"/>
    <property type="match status" value="1"/>
</dbReference>
<keyword evidence="6" id="KW-0408">Iron</keyword>
<dbReference type="Pfam" id="PF14697">
    <property type="entry name" value="Fer4_21"/>
    <property type="match status" value="1"/>
</dbReference>
<evidence type="ECO:0000256" key="5">
    <source>
        <dbReference type="ARBA" id="ARBA00022982"/>
    </source>
</evidence>
<dbReference type="SUPFAM" id="SSF54862">
    <property type="entry name" value="4Fe-4S ferredoxins"/>
    <property type="match status" value="1"/>
</dbReference>
<evidence type="ECO:0000313" key="9">
    <source>
        <dbReference type="EMBL" id="HEM68114.1"/>
    </source>
</evidence>
<evidence type="ECO:0000256" key="2">
    <source>
        <dbReference type="ARBA" id="ARBA00022485"/>
    </source>
</evidence>
<protein>
    <submittedName>
        <fullName evidence="9">4Fe-4S dicluster domain-containing protein</fullName>
    </submittedName>
</protein>
<keyword evidence="2" id="KW-0004">4Fe-4S</keyword>
<evidence type="ECO:0000256" key="6">
    <source>
        <dbReference type="ARBA" id="ARBA00023004"/>
    </source>
</evidence>
<feature type="domain" description="4Fe-4S ferredoxin-type" evidence="8">
    <location>
        <begin position="34"/>
        <end position="63"/>
    </location>
</feature>
<dbReference type="GO" id="GO:0016491">
    <property type="term" value="F:oxidoreductase activity"/>
    <property type="evidence" value="ECO:0007669"/>
    <property type="project" value="UniProtKB-ARBA"/>
</dbReference>
<dbReference type="PROSITE" id="PS51379">
    <property type="entry name" value="4FE4S_FER_2"/>
    <property type="match status" value="2"/>
</dbReference>
<accession>A0A7J2U5N6</accession>
<dbReference type="GO" id="GO:0046872">
    <property type="term" value="F:metal ion binding"/>
    <property type="evidence" value="ECO:0007669"/>
    <property type="project" value="UniProtKB-KW"/>
</dbReference>
<dbReference type="InterPro" id="IPR050572">
    <property type="entry name" value="Fe-S_Ferredoxin"/>
</dbReference>
<dbReference type="PANTHER" id="PTHR43687:SF6">
    <property type="entry name" value="L-ASPARTATE SEMIALDEHYDE SULFURTRANSFERASE IRON-SULFUR SUBUNIT"/>
    <property type="match status" value="1"/>
</dbReference>
<organism evidence="9">
    <name type="scientific">Ignisphaera aggregans</name>
    <dbReference type="NCBI Taxonomy" id="334771"/>
    <lineage>
        <taxon>Archaea</taxon>
        <taxon>Thermoproteota</taxon>
        <taxon>Thermoprotei</taxon>
        <taxon>Desulfurococcales</taxon>
        <taxon>Desulfurococcaceae</taxon>
        <taxon>Ignisphaera</taxon>
    </lineage>
</organism>
<comment type="caution">
    <text evidence="9">The sequence shown here is derived from an EMBL/GenBank/DDBJ whole genome shotgun (WGS) entry which is preliminary data.</text>
</comment>
<dbReference type="InterPro" id="IPR017896">
    <property type="entry name" value="4Fe4S_Fe-S-bd"/>
</dbReference>
<keyword evidence="1" id="KW-0813">Transport</keyword>
<proteinExistence type="predicted"/>
<keyword evidence="5" id="KW-0249">Electron transport</keyword>
<dbReference type="GO" id="GO:0051539">
    <property type="term" value="F:4 iron, 4 sulfur cluster binding"/>
    <property type="evidence" value="ECO:0007669"/>
    <property type="project" value="UniProtKB-KW"/>
</dbReference>
<keyword evidence="3" id="KW-0479">Metal-binding</keyword>
<dbReference type="AlphaFoldDB" id="A0A7J2U5N6"/>
<sequence length="75" mass="8216">MTKYRVQVDAEKCIGCAQCYVACANKVFAIINKKSVPKNPDACVGCRACIVKCPTNAITVMPRDIYAAYARFYGS</sequence>
<dbReference type="InterPro" id="IPR017900">
    <property type="entry name" value="4Fe4S_Fe_S_CS"/>
</dbReference>
<gene>
    <name evidence="9" type="ORF">ENO26_11260</name>
</gene>
<evidence type="ECO:0000256" key="4">
    <source>
        <dbReference type="ARBA" id="ARBA00022737"/>
    </source>
</evidence>
<reference evidence="9" key="1">
    <citation type="journal article" date="2020" name="mSystems">
        <title>Genome- and Community-Level Interaction Insights into Carbon Utilization and Element Cycling Functions of Hydrothermarchaeota in Hydrothermal Sediment.</title>
        <authorList>
            <person name="Zhou Z."/>
            <person name="Liu Y."/>
            <person name="Xu W."/>
            <person name="Pan J."/>
            <person name="Luo Z.H."/>
            <person name="Li M."/>
        </authorList>
    </citation>
    <scope>NUCLEOTIDE SEQUENCE [LARGE SCALE GENOMIC DNA]</scope>
    <source>
        <strain evidence="9">SpSt-125</strain>
    </source>
</reference>
<evidence type="ECO:0000256" key="7">
    <source>
        <dbReference type="ARBA" id="ARBA00023014"/>
    </source>
</evidence>
<evidence type="ECO:0000259" key="8">
    <source>
        <dbReference type="PROSITE" id="PS51379"/>
    </source>
</evidence>
<dbReference type="PROSITE" id="PS00198">
    <property type="entry name" value="4FE4S_FER_1"/>
    <property type="match status" value="1"/>
</dbReference>
<feature type="domain" description="4Fe-4S ferredoxin-type" evidence="8">
    <location>
        <begin position="4"/>
        <end position="33"/>
    </location>
</feature>
<keyword evidence="7" id="KW-0411">Iron-sulfur</keyword>
<dbReference type="Gene3D" id="3.30.70.20">
    <property type="match status" value="1"/>
</dbReference>
<evidence type="ECO:0000256" key="3">
    <source>
        <dbReference type="ARBA" id="ARBA00022723"/>
    </source>
</evidence>